<evidence type="ECO:0000313" key="3">
    <source>
        <dbReference type="Proteomes" id="UP000011087"/>
    </source>
</evidence>
<gene>
    <name evidence="1" type="ORF">GUITHDRAFT_151069</name>
</gene>
<keyword evidence="3" id="KW-1185">Reference proteome</keyword>
<name>L1JRI3_GUITC</name>
<dbReference type="AlphaFoldDB" id="L1JRI3"/>
<dbReference type="Proteomes" id="UP000011087">
    <property type="component" value="Unassembled WGS sequence"/>
</dbReference>
<reference evidence="2" key="3">
    <citation type="submission" date="2015-06" db="UniProtKB">
        <authorList>
            <consortium name="EnsemblProtists"/>
        </authorList>
    </citation>
    <scope>IDENTIFICATION</scope>
</reference>
<organism evidence="1">
    <name type="scientific">Guillardia theta (strain CCMP2712)</name>
    <name type="common">Cryptophyte</name>
    <dbReference type="NCBI Taxonomy" id="905079"/>
    <lineage>
        <taxon>Eukaryota</taxon>
        <taxon>Cryptophyceae</taxon>
        <taxon>Pyrenomonadales</taxon>
        <taxon>Geminigeraceae</taxon>
        <taxon>Guillardia</taxon>
    </lineage>
</organism>
<protein>
    <submittedName>
        <fullName evidence="1 2">Uncharacterized protein</fullName>
    </submittedName>
</protein>
<reference evidence="3" key="2">
    <citation type="submission" date="2012-11" db="EMBL/GenBank/DDBJ databases">
        <authorList>
            <person name="Kuo A."/>
            <person name="Curtis B.A."/>
            <person name="Tanifuji G."/>
            <person name="Burki F."/>
            <person name="Gruber A."/>
            <person name="Irimia M."/>
            <person name="Maruyama S."/>
            <person name="Arias M.C."/>
            <person name="Ball S.G."/>
            <person name="Gile G.H."/>
            <person name="Hirakawa Y."/>
            <person name="Hopkins J.F."/>
            <person name="Rensing S.A."/>
            <person name="Schmutz J."/>
            <person name="Symeonidi A."/>
            <person name="Elias M."/>
            <person name="Eveleigh R.J."/>
            <person name="Herman E.K."/>
            <person name="Klute M.J."/>
            <person name="Nakayama T."/>
            <person name="Obornik M."/>
            <person name="Reyes-Prieto A."/>
            <person name="Armbrust E.V."/>
            <person name="Aves S.J."/>
            <person name="Beiko R.G."/>
            <person name="Coutinho P."/>
            <person name="Dacks J.B."/>
            <person name="Durnford D.G."/>
            <person name="Fast N.M."/>
            <person name="Green B.R."/>
            <person name="Grisdale C."/>
            <person name="Hempe F."/>
            <person name="Henrissat B."/>
            <person name="Hoppner M.P."/>
            <person name="Ishida K.-I."/>
            <person name="Kim E."/>
            <person name="Koreny L."/>
            <person name="Kroth P.G."/>
            <person name="Liu Y."/>
            <person name="Malik S.-B."/>
            <person name="Maier U.G."/>
            <person name="McRose D."/>
            <person name="Mock T."/>
            <person name="Neilson J.A."/>
            <person name="Onodera N.T."/>
            <person name="Poole A.M."/>
            <person name="Pritham E.J."/>
            <person name="Richards T.A."/>
            <person name="Rocap G."/>
            <person name="Roy S.W."/>
            <person name="Sarai C."/>
            <person name="Schaack S."/>
            <person name="Shirato S."/>
            <person name="Slamovits C.H."/>
            <person name="Spencer D.F."/>
            <person name="Suzuki S."/>
            <person name="Worden A.Z."/>
            <person name="Zauner S."/>
            <person name="Barry K."/>
            <person name="Bell C."/>
            <person name="Bharti A.K."/>
            <person name="Crow J.A."/>
            <person name="Grimwood J."/>
            <person name="Kramer R."/>
            <person name="Lindquist E."/>
            <person name="Lucas S."/>
            <person name="Salamov A."/>
            <person name="McFadden G.I."/>
            <person name="Lane C.E."/>
            <person name="Keeling P.J."/>
            <person name="Gray M.W."/>
            <person name="Grigoriev I.V."/>
            <person name="Archibald J.M."/>
        </authorList>
    </citation>
    <scope>NUCLEOTIDE SEQUENCE</scope>
    <source>
        <strain evidence="3">CCMP2712</strain>
    </source>
</reference>
<dbReference type="EnsemblProtists" id="EKX50770">
    <property type="protein sequence ID" value="EKX50770"/>
    <property type="gene ID" value="GUITHDRAFT_151069"/>
</dbReference>
<dbReference type="EMBL" id="JH992977">
    <property type="protein sequence ID" value="EKX50770.1"/>
    <property type="molecule type" value="Genomic_DNA"/>
</dbReference>
<accession>L1JRI3</accession>
<dbReference type="KEGG" id="gtt:GUITHDRAFT_151069"/>
<proteinExistence type="predicted"/>
<dbReference type="RefSeq" id="XP_005837750.1">
    <property type="nucleotide sequence ID" value="XM_005837693.1"/>
</dbReference>
<reference evidence="1 3" key="1">
    <citation type="journal article" date="2012" name="Nature">
        <title>Algal genomes reveal evolutionary mosaicism and the fate of nucleomorphs.</title>
        <authorList>
            <consortium name="DOE Joint Genome Institute"/>
            <person name="Curtis B.A."/>
            <person name="Tanifuji G."/>
            <person name="Burki F."/>
            <person name="Gruber A."/>
            <person name="Irimia M."/>
            <person name="Maruyama S."/>
            <person name="Arias M.C."/>
            <person name="Ball S.G."/>
            <person name="Gile G.H."/>
            <person name="Hirakawa Y."/>
            <person name="Hopkins J.F."/>
            <person name="Kuo A."/>
            <person name="Rensing S.A."/>
            <person name="Schmutz J."/>
            <person name="Symeonidi A."/>
            <person name="Elias M."/>
            <person name="Eveleigh R.J."/>
            <person name="Herman E.K."/>
            <person name="Klute M.J."/>
            <person name="Nakayama T."/>
            <person name="Obornik M."/>
            <person name="Reyes-Prieto A."/>
            <person name="Armbrust E.V."/>
            <person name="Aves S.J."/>
            <person name="Beiko R.G."/>
            <person name="Coutinho P."/>
            <person name="Dacks J.B."/>
            <person name="Durnford D.G."/>
            <person name="Fast N.M."/>
            <person name="Green B.R."/>
            <person name="Grisdale C.J."/>
            <person name="Hempel F."/>
            <person name="Henrissat B."/>
            <person name="Hoppner M.P."/>
            <person name="Ishida K."/>
            <person name="Kim E."/>
            <person name="Koreny L."/>
            <person name="Kroth P.G."/>
            <person name="Liu Y."/>
            <person name="Malik S.B."/>
            <person name="Maier U.G."/>
            <person name="McRose D."/>
            <person name="Mock T."/>
            <person name="Neilson J.A."/>
            <person name="Onodera N.T."/>
            <person name="Poole A.M."/>
            <person name="Pritham E.J."/>
            <person name="Richards T.A."/>
            <person name="Rocap G."/>
            <person name="Roy S.W."/>
            <person name="Sarai C."/>
            <person name="Schaack S."/>
            <person name="Shirato S."/>
            <person name="Slamovits C.H."/>
            <person name="Spencer D.F."/>
            <person name="Suzuki S."/>
            <person name="Worden A.Z."/>
            <person name="Zauner S."/>
            <person name="Barry K."/>
            <person name="Bell C."/>
            <person name="Bharti A.K."/>
            <person name="Crow J.A."/>
            <person name="Grimwood J."/>
            <person name="Kramer R."/>
            <person name="Lindquist E."/>
            <person name="Lucas S."/>
            <person name="Salamov A."/>
            <person name="McFadden G.I."/>
            <person name="Lane C.E."/>
            <person name="Keeling P.J."/>
            <person name="Gray M.W."/>
            <person name="Grigoriev I.V."/>
            <person name="Archibald J.M."/>
        </authorList>
    </citation>
    <scope>NUCLEOTIDE SEQUENCE</scope>
    <source>
        <strain evidence="1 3">CCMP2712</strain>
    </source>
</reference>
<evidence type="ECO:0000313" key="2">
    <source>
        <dbReference type="EnsemblProtists" id="EKX50770"/>
    </source>
</evidence>
<dbReference type="HOGENOM" id="CLU_2965733_0_0_1"/>
<dbReference type="GeneID" id="17307447"/>
<dbReference type="PaxDb" id="55529-EKX50770"/>
<sequence length="59" mass="6551">MFADLRNFQELRTNLTMLSYDGYTRADGESFDGSPGTFDIIDSYSTPDSDTITIDTTNG</sequence>
<evidence type="ECO:0000313" key="1">
    <source>
        <dbReference type="EMBL" id="EKX50770.1"/>
    </source>
</evidence>